<dbReference type="Proteomes" id="UP000799440">
    <property type="component" value="Unassembled WGS sequence"/>
</dbReference>
<protein>
    <submittedName>
        <fullName evidence="2">Uncharacterized protein</fullName>
    </submittedName>
</protein>
<evidence type="ECO:0000256" key="1">
    <source>
        <dbReference type="SAM" id="Phobius"/>
    </source>
</evidence>
<proteinExistence type="predicted"/>
<organism evidence="2 3">
    <name type="scientific">Sporormia fimetaria CBS 119925</name>
    <dbReference type="NCBI Taxonomy" id="1340428"/>
    <lineage>
        <taxon>Eukaryota</taxon>
        <taxon>Fungi</taxon>
        <taxon>Dikarya</taxon>
        <taxon>Ascomycota</taxon>
        <taxon>Pezizomycotina</taxon>
        <taxon>Dothideomycetes</taxon>
        <taxon>Pleosporomycetidae</taxon>
        <taxon>Pleosporales</taxon>
        <taxon>Sporormiaceae</taxon>
        <taxon>Sporormia</taxon>
    </lineage>
</organism>
<dbReference type="AlphaFoldDB" id="A0A6A6V0M1"/>
<gene>
    <name evidence="2" type="ORF">M011DRAFT_480154</name>
</gene>
<evidence type="ECO:0000313" key="3">
    <source>
        <dbReference type="Proteomes" id="UP000799440"/>
    </source>
</evidence>
<keyword evidence="3" id="KW-1185">Reference proteome</keyword>
<keyword evidence="1" id="KW-1133">Transmembrane helix</keyword>
<reference evidence="2" key="1">
    <citation type="journal article" date="2020" name="Stud. Mycol.">
        <title>101 Dothideomycetes genomes: a test case for predicting lifestyles and emergence of pathogens.</title>
        <authorList>
            <person name="Haridas S."/>
            <person name="Albert R."/>
            <person name="Binder M."/>
            <person name="Bloem J."/>
            <person name="Labutti K."/>
            <person name="Salamov A."/>
            <person name="Andreopoulos B."/>
            <person name="Baker S."/>
            <person name="Barry K."/>
            <person name="Bills G."/>
            <person name="Bluhm B."/>
            <person name="Cannon C."/>
            <person name="Castanera R."/>
            <person name="Culley D."/>
            <person name="Daum C."/>
            <person name="Ezra D."/>
            <person name="Gonzalez J."/>
            <person name="Henrissat B."/>
            <person name="Kuo A."/>
            <person name="Liang C."/>
            <person name="Lipzen A."/>
            <person name="Lutzoni F."/>
            <person name="Magnuson J."/>
            <person name="Mondo S."/>
            <person name="Nolan M."/>
            <person name="Ohm R."/>
            <person name="Pangilinan J."/>
            <person name="Park H.-J."/>
            <person name="Ramirez L."/>
            <person name="Alfaro M."/>
            <person name="Sun H."/>
            <person name="Tritt A."/>
            <person name="Yoshinaga Y."/>
            <person name="Zwiers L.-H."/>
            <person name="Turgeon B."/>
            <person name="Goodwin S."/>
            <person name="Spatafora J."/>
            <person name="Crous P."/>
            <person name="Grigoriev I."/>
        </authorList>
    </citation>
    <scope>NUCLEOTIDE SEQUENCE</scope>
    <source>
        <strain evidence="2">CBS 119925</strain>
    </source>
</reference>
<evidence type="ECO:0000313" key="2">
    <source>
        <dbReference type="EMBL" id="KAF2744078.1"/>
    </source>
</evidence>
<keyword evidence="1" id="KW-0812">Transmembrane</keyword>
<sequence>MAAVDMSLVARSEAAAHHLMKRKNWAQREPGVIVVFAIVGAVAILLLALFIQKRINQRKAARL</sequence>
<name>A0A6A6V0M1_9PLEO</name>
<feature type="transmembrane region" description="Helical" evidence="1">
    <location>
        <begin position="31"/>
        <end position="51"/>
    </location>
</feature>
<keyword evidence="1" id="KW-0472">Membrane</keyword>
<dbReference type="EMBL" id="MU006591">
    <property type="protein sequence ID" value="KAF2744078.1"/>
    <property type="molecule type" value="Genomic_DNA"/>
</dbReference>
<accession>A0A6A6V0M1</accession>
<dbReference type="OrthoDB" id="5402816at2759"/>